<name>A0A6G6J414_PSENT</name>
<reference evidence="1 2" key="1">
    <citation type="submission" date="2020-02" db="EMBL/GenBank/DDBJ databases">
        <title>Integrative conjugative elements (ICEs) and plasmids drive adaptation of Pseudomonas nitroreducens strain HBP1 to wastewater environment.</title>
        <authorList>
            <person name="Sentchilo V."/>
            <person name="Carraro N."/>
            <person name="Bertelli C."/>
            <person name="van der Meer J.R."/>
        </authorList>
    </citation>
    <scope>NUCLEOTIDE SEQUENCE [LARGE SCALE GENOMIC DNA]</scope>
    <source>
        <strain evidence="1 2">HBP1</strain>
    </source>
</reference>
<gene>
    <name evidence="1" type="ORF">G5B91_24330</name>
</gene>
<keyword evidence="1" id="KW-0238">DNA-binding</keyword>
<dbReference type="AlphaFoldDB" id="A0A6G6J414"/>
<proteinExistence type="predicted"/>
<dbReference type="GO" id="GO:0003677">
    <property type="term" value="F:DNA binding"/>
    <property type="evidence" value="ECO:0007669"/>
    <property type="project" value="UniProtKB-KW"/>
</dbReference>
<evidence type="ECO:0000313" key="2">
    <source>
        <dbReference type="Proteomes" id="UP000501063"/>
    </source>
</evidence>
<sequence length="71" mass="8586">MELEELKPEQFVNCPPLMPWREFAIWIRMGEDQDRVRGWIDKGYLPTLRMGRHRMVNVALVVKQLLEQEDF</sequence>
<organism evidence="1 2">
    <name type="scientific">Pseudomonas nitroreducens</name>
    <dbReference type="NCBI Taxonomy" id="46680"/>
    <lineage>
        <taxon>Bacteria</taxon>
        <taxon>Pseudomonadati</taxon>
        <taxon>Pseudomonadota</taxon>
        <taxon>Gammaproteobacteria</taxon>
        <taxon>Pseudomonadales</taxon>
        <taxon>Pseudomonadaceae</taxon>
        <taxon>Pseudomonas</taxon>
    </lineage>
</organism>
<dbReference type="RefSeq" id="WP_024763389.1">
    <property type="nucleotide sequence ID" value="NZ_CP049140.1"/>
</dbReference>
<dbReference type="KEGG" id="pnt:G5B91_24330"/>
<dbReference type="EMBL" id="CP049140">
    <property type="protein sequence ID" value="QIE89221.1"/>
    <property type="molecule type" value="Genomic_DNA"/>
</dbReference>
<evidence type="ECO:0000313" key="1">
    <source>
        <dbReference type="EMBL" id="QIE89221.1"/>
    </source>
</evidence>
<dbReference type="Proteomes" id="UP000501063">
    <property type="component" value="Chromosome"/>
</dbReference>
<accession>A0A6G6J414</accession>
<protein>
    <submittedName>
        <fullName evidence="1">DNA-binding protein</fullName>
    </submittedName>
</protein>